<evidence type="ECO:0000313" key="2">
    <source>
        <dbReference type="EnsemblMetazoa" id="CLYHEMP002777.3"/>
    </source>
</evidence>
<reference evidence="2" key="1">
    <citation type="submission" date="2021-01" db="UniProtKB">
        <authorList>
            <consortium name="EnsemblMetazoa"/>
        </authorList>
    </citation>
    <scope>IDENTIFICATION</scope>
</reference>
<dbReference type="Proteomes" id="UP000594262">
    <property type="component" value="Unplaced"/>
</dbReference>
<dbReference type="InterPro" id="IPR058913">
    <property type="entry name" value="Integrase_dom_put"/>
</dbReference>
<dbReference type="EnsemblMetazoa" id="CLYHEMT002777.3">
    <property type="protein sequence ID" value="CLYHEMP002777.3"/>
    <property type="gene ID" value="CLYHEMG002777"/>
</dbReference>
<feature type="domain" description="Integrase core" evidence="1">
    <location>
        <begin position="66"/>
        <end position="216"/>
    </location>
</feature>
<evidence type="ECO:0000259" key="1">
    <source>
        <dbReference type="Pfam" id="PF24764"/>
    </source>
</evidence>
<dbReference type="OrthoDB" id="5984603at2759"/>
<dbReference type="PANTHER" id="PTHR46177">
    <property type="entry name" value="INTEGRASE CATALYTIC DOMAIN-CONTAINING PROTEIN"/>
    <property type="match status" value="1"/>
</dbReference>
<keyword evidence="3" id="KW-1185">Reference proteome</keyword>
<organism evidence="2 3">
    <name type="scientific">Clytia hemisphaerica</name>
    <dbReference type="NCBI Taxonomy" id="252671"/>
    <lineage>
        <taxon>Eukaryota</taxon>
        <taxon>Metazoa</taxon>
        <taxon>Cnidaria</taxon>
        <taxon>Hydrozoa</taxon>
        <taxon>Hydroidolina</taxon>
        <taxon>Leptothecata</taxon>
        <taxon>Obeliida</taxon>
        <taxon>Clytiidae</taxon>
        <taxon>Clytia</taxon>
    </lineage>
</organism>
<protein>
    <recommendedName>
        <fullName evidence="1">Integrase core domain-containing protein</fullName>
    </recommendedName>
</protein>
<evidence type="ECO:0000313" key="3">
    <source>
        <dbReference type="Proteomes" id="UP000594262"/>
    </source>
</evidence>
<accession>A0A7M5V375</accession>
<dbReference type="PANTHER" id="PTHR46177:SF1">
    <property type="entry name" value="INTEGRASE CATALYTIC DOMAIN-CONTAINING PROTEIN"/>
    <property type="match status" value="1"/>
</dbReference>
<proteinExistence type="predicted"/>
<dbReference type="Pfam" id="PF24764">
    <property type="entry name" value="rva_4"/>
    <property type="match status" value="1"/>
</dbReference>
<dbReference type="AlphaFoldDB" id="A0A7M5V375"/>
<name>A0A7M5V375_9CNID</name>
<sequence length="217" mass="24943">EEVVRQEIKGAGKDLGYRAMTLKVRQKHELKVPRNVVYACMVNVDYENVKKRALNQNGRKKREGRYTTAGVDSLLSIDGHDKLMGYQNSTFPIAVYGMLDQASRKILILRCWTTNSNPDVVGHWYLELLKESKILPGSMRCDRGTETGKLVTIHGYLRAQVGDLTDPVDSIIYGTSTTNQIERWWRELHERLEKNIKKDLNALLAENLYNPHDQIDR</sequence>